<dbReference type="Gene3D" id="3.40.30.10">
    <property type="entry name" value="Glutaredoxin"/>
    <property type="match status" value="1"/>
</dbReference>
<dbReference type="PANTHER" id="PTHR34386:SF1">
    <property type="entry name" value="GLUTAREDOXIN-LIKE PROTEIN NRDH"/>
    <property type="match status" value="1"/>
</dbReference>
<dbReference type="PANTHER" id="PTHR34386">
    <property type="entry name" value="GLUTAREDOXIN"/>
    <property type="match status" value="1"/>
</dbReference>
<reference evidence="2 3" key="1">
    <citation type="journal article" date="2016" name="Nat. Commun.">
        <title>Thousands of microbial genomes shed light on interconnected biogeochemical processes in an aquifer system.</title>
        <authorList>
            <person name="Anantharaman K."/>
            <person name="Brown C.T."/>
            <person name="Hug L.A."/>
            <person name="Sharon I."/>
            <person name="Castelle C.J."/>
            <person name="Probst A.J."/>
            <person name="Thomas B.C."/>
            <person name="Singh A."/>
            <person name="Wilkins M.J."/>
            <person name="Karaoz U."/>
            <person name="Brodie E.L."/>
            <person name="Williams K.H."/>
            <person name="Hubbard S.S."/>
            <person name="Banfield J.F."/>
        </authorList>
    </citation>
    <scope>NUCLEOTIDE SEQUENCE [LARGE SCALE GENOMIC DNA]</scope>
</reference>
<dbReference type="PROSITE" id="PS50404">
    <property type="entry name" value="GST_NTER"/>
    <property type="match status" value="1"/>
</dbReference>
<dbReference type="AlphaFoldDB" id="A0A1F4T9E4"/>
<dbReference type="Pfam" id="PF00462">
    <property type="entry name" value="Glutaredoxin"/>
    <property type="match status" value="1"/>
</dbReference>
<protein>
    <submittedName>
        <fullName evidence="2">NrdH-redoxin</fullName>
    </submittedName>
</protein>
<evidence type="ECO:0000259" key="1">
    <source>
        <dbReference type="PROSITE" id="PS50404"/>
    </source>
</evidence>
<dbReference type="InterPro" id="IPR051548">
    <property type="entry name" value="Grx-like_ET"/>
</dbReference>
<evidence type="ECO:0000313" key="2">
    <source>
        <dbReference type="EMBL" id="OGC29402.1"/>
    </source>
</evidence>
<dbReference type="SUPFAM" id="SSF52833">
    <property type="entry name" value="Thioredoxin-like"/>
    <property type="match status" value="1"/>
</dbReference>
<dbReference type="PROSITE" id="PS51354">
    <property type="entry name" value="GLUTAREDOXIN_2"/>
    <property type="match status" value="1"/>
</dbReference>
<feature type="domain" description="GST N-terminal" evidence="1">
    <location>
        <begin position="1"/>
        <end position="78"/>
    </location>
</feature>
<dbReference type="STRING" id="1802583.A2311_06675"/>
<dbReference type="GO" id="GO:0045454">
    <property type="term" value="P:cell redox homeostasis"/>
    <property type="evidence" value="ECO:0007669"/>
    <property type="project" value="TreeGrafter"/>
</dbReference>
<accession>A0A1F4T9E4</accession>
<dbReference type="InterPro" id="IPR011767">
    <property type="entry name" value="GLR_AS"/>
</dbReference>
<dbReference type="PROSITE" id="PS00195">
    <property type="entry name" value="GLUTAREDOXIN_1"/>
    <property type="match status" value="1"/>
</dbReference>
<dbReference type="InterPro" id="IPR004045">
    <property type="entry name" value="Glutathione_S-Trfase_N"/>
</dbReference>
<organism evidence="2 3">
    <name type="scientific">candidate division WOR-1 bacterium RIFOXYB2_FULL_48_7</name>
    <dbReference type="NCBI Taxonomy" id="1802583"/>
    <lineage>
        <taxon>Bacteria</taxon>
        <taxon>Bacillati</taxon>
        <taxon>Saganbacteria</taxon>
    </lineage>
</organism>
<evidence type="ECO:0000313" key="3">
    <source>
        <dbReference type="Proteomes" id="UP000178951"/>
    </source>
</evidence>
<dbReference type="InterPro" id="IPR011911">
    <property type="entry name" value="GlrX_YruB"/>
</dbReference>
<gene>
    <name evidence="2" type="ORF">A2311_06675</name>
</gene>
<dbReference type="CDD" id="cd02976">
    <property type="entry name" value="NrdH"/>
    <property type="match status" value="1"/>
</dbReference>
<dbReference type="InterPro" id="IPR002109">
    <property type="entry name" value="Glutaredoxin"/>
</dbReference>
<dbReference type="InterPro" id="IPR036249">
    <property type="entry name" value="Thioredoxin-like_sf"/>
</dbReference>
<dbReference type="EMBL" id="MEUF01000093">
    <property type="protein sequence ID" value="OGC29402.1"/>
    <property type="molecule type" value="Genomic_DNA"/>
</dbReference>
<comment type="caution">
    <text evidence="2">The sequence shown here is derived from an EMBL/GenBank/DDBJ whole genome shotgun (WGS) entry which is preliminary data.</text>
</comment>
<dbReference type="NCBIfam" id="TIGR02196">
    <property type="entry name" value="GlrX_YruB"/>
    <property type="match status" value="1"/>
</dbReference>
<name>A0A1F4T9E4_UNCSA</name>
<sequence>MSVKVYSTPTCPYCKIAKTFLQQNNIEYEDLDVASSQSLAQEMIAKSGQMGVPVFDIDGTIIVGFDKQAILKAIGNKQ</sequence>
<proteinExistence type="predicted"/>
<dbReference type="GO" id="GO:0009055">
    <property type="term" value="F:electron transfer activity"/>
    <property type="evidence" value="ECO:0007669"/>
    <property type="project" value="TreeGrafter"/>
</dbReference>
<dbReference type="Proteomes" id="UP000178951">
    <property type="component" value="Unassembled WGS sequence"/>
</dbReference>